<reference evidence="2" key="1">
    <citation type="submission" date="2021-01" db="EMBL/GenBank/DDBJ databases">
        <authorList>
            <person name="Corre E."/>
            <person name="Pelletier E."/>
            <person name="Niang G."/>
            <person name="Scheremetjew M."/>
            <person name="Finn R."/>
            <person name="Kale V."/>
            <person name="Holt S."/>
            <person name="Cochrane G."/>
            <person name="Meng A."/>
            <person name="Brown T."/>
            <person name="Cohen L."/>
        </authorList>
    </citation>
    <scope>NUCLEOTIDE SEQUENCE</scope>
    <source>
        <strain evidence="2">CCMP2084</strain>
    </source>
</reference>
<dbReference type="PROSITE" id="PS50263">
    <property type="entry name" value="CN_HYDROLASE"/>
    <property type="match status" value="1"/>
</dbReference>
<dbReference type="AlphaFoldDB" id="A0A7S2UB39"/>
<proteinExistence type="predicted"/>
<dbReference type="InterPro" id="IPR036526">
    <property type="entry name" value="C-N_Hydrolase_sf"/>
</dbReference>
<dbReference type="InterPro" id="IPR003010">
    <property type="entry name" value="C-N_Hydrolase"/>
</dbReference>
<evidence type="ECO:0000259" key="1">
    <source>
        <dbReference type="PROSITE" id="PS50263"/>
    </source>
</evidence>
<dbReference type="PANTHER" id="PTHR23088">
    <property type="entry name" value="NITRILASE-RELATED"/>
    <property type="match status" value="1"/>
</dbReference>
<protein>
    <recommendedName>
        <fullName evidence="1">CN hydrolase domain-containing protein</fullName>
    </recommendedName>
</protein>
<gene>
    <name evidence="2" type="ORF">ASEP1449_LOCUS3799</name>
</gene>
<dbReference type="SUPFAM" id="SSF56317">
    <property type="entry name" value="Carbon-nitrogen hydrolase"/>
    <property type="match status" value="1"/>
</dbReference>
<dbReference type="PANTHER" id="PTHR23088:SF27">
    <property type="entry name" value="DEAMINATED GLUTATHIONE AMIDASE"/>
    <property type="match status" value="1"/>
</dbReference>
<evidence type="ECO:0000313" key="2">
    <source>
        <dbReference type="EMBL" id="CAD9811974.1"/>
    </source>
</evidence>
<accession>A0A7S2UB39</accession>
<dbReference type="Pfam" id="PF00795">
    <property type="entry name" value="CN_hydrolase"/>
    <property type="match status" value="1"/>
</dbReference>
<organism evidence="2">
    <name type="scientific">Attheya septentrionalis</name>
    <dbReference type="NCBI Taxonomy" id="420275"/>
    <lineage>
        <taxon>Eukaryota</taxon>
        <taxon>Sar</taxon>
        <taxon>Stramenopiles</taxon>
        <taxon>Ochrophyta</taxon>
        <taxon>Bacillariophyta</taxon>
        <taxon>Coscinodiscophyceae</taxon>
        <taxon>Chaetocerotophycidae</taxon>
        <taxon>Chaetocerotales</taxon>
        <taxon>Attheyaceae</taxon>
        <taxon>Attheya</taxon>
    </lineage>
</organism>
<name>A0A7S2UB39_9STRA</name>
<feature type="domain" description="CN hydrolase" evidence="1">
    <location>
        <begin position="4"/>
        <end position="210"/>
    </location>
</feature>
<sequence>MTTPRAAIAQLRSTSDKVANLVDIAKCAGWAKQRGASMLFLPECFGFLGDNAQQTLANAEPPVELGPGNSSNNNLDKALSIRLSQTITSYASIPTSKETASESVDIDENENENVGQQVLLLEGLRTIARQSGLWISGGGMHESGAPSTTAGDPEGRVYNTHVIIDKDGSVQCIYRKCHLFDVSIPGKVNLRESATTAPGQTLAVCDSPIG</sequence>
<dbReference type="EMBL" id="HBHQ01005684">
    <property type="protein sequence ID" value="CAD9811974.1"/>
    <property type="molecule type" value="Transcribed_RNA"/>
</dbReference>
<dbReference type="Gene3D" id="3.60.110.10">
    <property type="entry name" value="Carbon-nitrogen hydrolase"/>
    <property type="match status" value="1"/>
</dbReference>